<dbReference type="STRING" id="47312.SAMN04489765_2516"/>
<dbReference type="InterPro" id="IPR014833">
    <property type="entry name" value="TnsA_N"/>
</dbReference>
<organism evidence="2 3">
    <name type="scientific">Tsukamurella pulmonis</name>
    <dbReference type="NCBI Taxonomy" id="47312"/>
    <lineage>
        <taxon>Bacteria</taxon>
        <taxon>Bacillati</taxon>
        <taxon>Actinomycetota</taxon>
        <taxon>Actinomycetes</taxon>
        <taxon>Mycobacteriales</taxon>
        <taxon>Tsukamurellaceae</taxon>
        <taxon>Tsukamurella</taxon>
    </lineage>
</organism>
<evidence type="ECO:0000313" key="2">
    <source>
        <dbReference type="EMBL" id="SDQ95928.1"/>
    </source>
</evidence>
<evidence type="ECO:0000259" key="1">
    <source>
        <dbReference type="Pfam" id="PF08722"/>
    </source>
</evidence>
<protein>
    <submittedName>
        <fullName evidence="2">TnsA endonuclease N terminal</fullName>
    </submittedName>
</protein>
<dbReference type="EMBL" id="FNLF01000002">
    <property type="protein sequence ID" value="SDQ95928.1"/>
    <property type="molecule type" value="Genomic_DNA"/>
</dbReference>
<name>A0A1H1F4W2_9ACTN</name>
<gene>
    <name evidence="2" type="ORF">SAMN04489765_2516</name>
</gene>
<reference evidence="3" key="1">
    <citation type="submission" date="2016-10" db="EMBL/GenBank/DDBJ databases">
        <authorList>
            <person name="Varghese N."/>
            <person name="Submissions S."/>
        </authorList>
    </citation>
    <scope>NUCLEOTIDE SEQUENCE [LARGE SCALE GENOMIC DNA]</scope>
    <source>
        <strain evidence="3">DSM 44142</strain>
    </source>
</reference>
<keyword evidence="2" id="KW-0540">Nuclease</keyword>
<sequence length="259" mass="27928">MQAPQPLAARDDRLPAAVSGSVTVTYMSIAGVVQRDSLAVFAAMDAVNLLSVRKPRSFKGQRNFTGEWWSSTMGDHVVFESWVERDWLMLFDQNPDVIEIVSQPLTLELSVGGRTRSHTPDVLVRRRDGSTAVVDVRPDGRVDEDAAAVFAATRDCCVDVGWDYLRLGVLDVVHAANLRWLAGYRQPRCRDDSLAAAALTESTNGPLPIGVLADRVGPQIAVLPTLFHLIWTGELSAPLARQILGLETVVAAAAGGGGS</sequence>
<keyword evidence="3" id="KW-1185">Reference proteome</keyword>
<keyword evidence="2" id="KW-0255">Endonuclease</keyword>
<feature type="domain" description="TnsA endonuclease N-terminal" evidence="1">
    <location>
        <begin position="94"/>
        <end position="164"/>
    </location>
</feature>
<dbReference type="GO" id="GO:0004519">
    <property type="term" value="F:endonuclease activity"/>
    <property type="evidence" value="ECO:0007669"/>
    <property type="project" value="UniProtKB-KW"/>
</dbReference>
<evidence type="ECO:0000313" key="3">
    <source>
        <dbReference type="Proteomes" id="UP000183053"/>
    </source>
</evidence>
<dbReference type="Proteomes" id="UP000183053">
    <property type="component" value="Unassembled WGS sequence"/>
</dbReference>
<dbReference type="NCBIfam" id="NF033179">
    <property type="entry name" value="TnsA_like_Actin"/>
    <property type="match status" value="1"/>
</dbReference>
<accession>A0A1H1F4W2</accession>
<dbReference type="RefSeq" id="WP_231857683.1">
    <property type="nucleotide sequence ID" value="NZ_FNLF01000002.1"/>
</dbReference>
<dbReference type="InterPro" id="IPR048000">
    <property type="entry name" value="TnsA-like"/>
</dbReference>
<proteinExistence type="predicted"/>
<dbReference type="AlphaFoldDB" id="A0A1H1F4W2"/>
<dbReference type="Pfam" id="PF08722">
    <property type="entry name" value="Tn7_TnsA-like_N"/>
    <property type="match status" value="1"/>
</dbReference>
<keyword evidence="2" id="KW-0378">Hydrolase</keyword>